<dbReference type="InterPro" id="IPR006619">
    <property type="entry name" value="PGRP_domain_met/bac"/>
</dbReference>
<dbReference type="InterPro" id="IPR036505">
    <property type="entry name" value="Amidase/PGRP_sf"/>
</dbReference>
<dbReference type="GO" id="GO:0008270">
    <property type="term" value="F:zinc ion binding"/>
    <property type="evidence" value="ECO:0007669"/>
    <property type="project" value="InterPro"/>
</dbReference>
<dbReference type="InterPro" id="IPR015510">
    <property type="entry name" value="PGRP"/>
</dbReference>
<comment type="similarity">
    <text evidence="1">Belongs to the N-acetylmuramoyl-L-alanine amidase 2 family.</text>
</comment>
<keyword evidence="7" id="KW-1185">Reference proteome</keyword>
<name>A0A443SIG9_9ACAR</name>
<dbReference type="AlphaFoldDB" id="A0A443SIG9"/>
<dbReference type="GO" id="GO:0008745">
    <property type="term" value="F:N-acetylmuramoyl-L-alanine amidase activity"/>
    <property type="evidence" value="ECO:0007669"/>
    <property type="project" value="InterPro"/>
</dbReference>
<dbReference type="Pfam" id="PF01510">
    <property type="entry name" value="Amidase_2"/>
    <property type="match status" value="1"/>
</dbReference>
<dbReference type="CDD" id="cd06583">
    <property type="entry name" value="PGRP"/>
    <property type="match status" value="1"/>
</dbReference>
<dbReference type="GO" id="GO:0009253">
    <property type="term" value="P:peptidoglycan catabolic process"/>
    <property type="evidence" value="ECO:0007669"/>
    <property type="project" value="InterPro"/>
</dbReference>
<dbReference type="VEuPathDB" id="VectorBase:LDEU004732"/>
<feature type="domain" description="Peptidoglycan recognition protein family" evidence="5">
    <location>
        <begin position="22"/>
        <end position="163"/>
    </location>
</feature>
<dbReference type="SMART" id="SM00644">
    <property type="entry name" value="Ami_2"/>
    <property type="match status" value="1"/>
</dbReference>
<dbReference type="Gene3D" id="3.40.80.10">
    <property type="entry name" value="Peptidoglycan recognition protein-like"/>
    <property type="match status" value="1"/>
</dbReference>
<gene>
    <name evidence="6" type="ORF">B4U80_08933</name>
</gene>
<dbReference type="Proteomes" id="UP000288716">
    <property type="component" value="Unassembled WGS sequence"/>
</dbReference>
<dbReference type="OrthoDB" id="10001926at2759"/>
<dbReference type="SUPFAM" id="SSF55846">
    <property type="entry name" value="N-acetylmuramoyl-L-alanine amidase-like"/>
    <property type="match status" value="1"/>
</dbReference>
<keyword evidence="3" id="KW-0391">Immunity</keyword>
<evidence type="ECO:0000259" key="5">
    <source>
        <dbReference type="SMART" id="SM00701"/>
    </source>
</evidence>
<evidence type="ECO:0000256" key="1">
    <source>
        <dbReference type="ARBA" id="ARBA00007553"/>
    </source>
</evidence>
<protein>
    <submittedName>
        <fullName evidence="6">Peptidoglycan-recognition protein SC2-like protein</fullName>
    </submittedName>
</protein>
<organism evidence="6 7">
    <name type="scientific">Leptotrombidium deliense</name>
    <dbReference type="NCBI Taxonomy" id="299467"/>
    <lineage>
        <taxon>Eukaryota</taxon>
        <taxon>Metazoa</taxon>
        <taxon>Ecdysozoa</taxon>
        <taxon>Arthropoda</taxon>
        <taxon>Chelicerata</taxon>
        <taxon>Arachnida</taxon>
        <taxon>Acari</taxon>
        <taxon>Acariformes</taxon>
        <taxon>Trombidiformes</taxon>
        <taxon>Prostigmata</taxon>
        <taxon>Anystina</taxon>
        <taxon>Parasitengona</taxon>
        <taxon>Trombiculoidea</taxon>
        <taxon>Trombiculidae</taxon>
        <taxon>Leptotrombidium</taxon>
    </lineage>
</organism>
<dbReference type="FunFam" id="3.40.80.10:FF:000001">
    <property type="entry name" value="Peptidoglycan recognition protein 1"/>
    <property type="match status" value="1"/>
</dbReference>
<evidence type="ECO:0000313" key="6">
    <source>
        <dbReference type="EMBL" id="RWS27308.1"/>
    </source>
</evidence>
<dbReference type="PANTHER" id="PTHR11022:SF41">
    <property type="entry name" value="PEPTIDOGLYCAN-RECOGNITION PROTEIN LC-RELATED"/>
    <property type="match status" value="1"/>
</dbReference>
<reference evidence="6 7" key="1">
    <citation type="journal article" date="2018" name="Gigascience">
        <title>Genomes of trombidid mites reveal novel predicted allergens and laterally-transferred genes associated with secondary metabolism.</title>
        <authorList>
            <person name="Dong X."/>
            <person name="Chaisiri K."/>
            <person name="Xia D."/>
            <person name="Armstrong S.D."/>
            <person name="Fang Y."/>
            <person name="Donnelly M.J."/>
            <person name="Kadowaki T."/>
            <person name="McGarry J.W."/>
            <person name="Darby A.C."/>
            <person name="Makepeace B.L."/>
        </authorList>
    </citation>
    <scope>NUCLEOTIDE SEQUENCE [LARGE SCALE GENOMIC DNA]</scope>
    <source>
        <strain evidence="6">UoL-UT</strain>
    </source>
</reference>
<dbReference type="PANTHER" id="PTHR11022">
    <property type="entry name" value="PEPTIDOGLYCAN RECOGNITION PROTEIN"/>
    <property type="match status" value="1"/>
</dbReference>
<evidence type="ECO:0000256" key="2">
    <source>
        <dbReference type="ARBA" id="ARBA00022588"/>
    </source>
</evidence>
<sequence>MYSGDSQRQGIPQKVPLRCRNLDIVSRNVWKARPEKPTIVNLRIPIPHVFIHHTETGACSNLDSCSNIIRDIQQKHQQRSHDIGFHFLIAHDNKIYEGRHWHYRGFIVDDFNSKSISIAYIGNYTNFLPTRRMIDLTEQLLQCLTSQNFLAPFYELHGHRDANPTFCPGDALYNEIQSWNAYKPGPLL</sequence>
<accession>A0A443SIG9</accession>
<comment type="caution">
    <text evidence="6">The sequence shown here is derived from an EMBL/GenBank/DDBJ whole genome shotgun (WGS) entry which is preliminary data.</text>
</comment>
<evidence type="ECO:0000256" key="3">
    <source>
        <dbReference type="ARBA" id="ARBA00022859"/>
    </source>
</evidence>
<proteinExistence type="inferred from homology"/>
<evidence type="ECO:0000259" key="4">
    <source>
        <dbReference type="SMART" id="SM00644"/>
    </source>
</evidence>
<keyword evidence="2" id="KW-0399">Innate immunity</keyword>
<feature type="domain" description="N-acetylmuramoyl-L-alanine amidase" evidence="4">
    <location>
        <begin position="35"/>
        <end position="169"/>
    </location>
</feature>
<dbReference type="InterPro" id="IPR002502">
    <property type="entry name" value="Amidase_domain"/>
</dbReference>
<dbReference type="SMART" id="SM00701">
    <property type="entry name" value="PGRP"/>
    <property type="match status" value="1"/>
</dbReference>
<evidence type="ECO:0000313" key="7">
    <source>
        <dbReference type="Proteomes" id="UP000288716"/>
    </source>
</evidence>
<dbReference type="GO" id="GO:0045087">
    <property type="term" value="P:innate immune response"/>
    <property type="evidence" value="ECO:0007669"/>
    <property type="project" value="UniProtKB-KW"/>
</dbReference>
<dbReference type="STRING" id="299467.A0A443SIG9"/>
<dbReference type="EMBL" id="NCKV01002114">
    <property type="protein sequence ID" value="RWS27308.1"/>
    <property type="molecule type" value="Genomic_DNA"/>
</dbReference>